<reference evidence="2 3" key="1">
    <citation type="submission" date="2019-06" db="EMBL/GenBank/DDBJ databases">
        <title>Complete genome sequence of Janthinobacterium sp. SNU WT3 isolated from diseased rainbow trout.</title>
        <authorList>
            <person name="Oh W.T."/>
            <person name="Park S.C."/>
        </authorList>
    </citation>
    <scope>NUCLEOTIDE SEQUENCE [LARGE SCALE GENOMIC DNA]</scope>
    <source>
        <strain evidence="2 3">SNU WT3</strain>
    </source>
</reference>
<dbReference type="Proteomes" id="UP000316665">
    <property type="component" value="Chromosome"/>
</dbReference>
<dbReference type="KEGG" id="jas:FJQ89_05600"/>
<organism evidence="2 3">
    <name type="scientific">Janthinobacterium tructae</name>
    <dbReference type="NCBI Taxonomy" id="2590869"/>
    <lineage>
        <taxon>Bacteria</taxon>
        <taxon>Pseudomonadati</taxon>
        <taxon>Pseudomonadota</taxon>
        <taxon>Betaproteobacteria</taxon>
        <taxon>Burkholderiales</taxon>
        <taxon>Oxalobacteraceae</taxon>
        <taxon>Janthinobacterium</taxon>
    </lineage>
</organism>
<evidence type="ECO:0008006" key="4">
    <source>
        <dbReference type="Google" id="ProtNLM"/>
    </source>
</evidence>
<dbReference type="RefSeq" id="WP_141169400.1">
    <property type="nucleotide sequence ID" value="NZ_CP041185.1"/>
</dbReference>
<keyword evidence="3" id="KW-1185">Reference proteome</keyword>
<name>A0A4Y6RBV3_9BURK</name>
<sequence length="215" mass="22664">MPTRFSRHAAGCAALALSALATMQAAHAQSQPTGPIDARAVWQERSLSACRSEQSQTAPDVCLLRTMQRSGARPQAVAAARMLVRANKAGFISAWRPLSKAALATVTYPFRANTNEGSLLIGSDGAAIDVDEDAVREEDRATAAWRAFSAAHPDAAPFAPADFIGGTATDDGGQRLLFSTPLKSCHACADDGALLVAYTVDKAGIVRERQLLTIK</sequence>
<dbReference type="OrthoDB" id="8273619at2"/>
<evidence type="ECO:0000313" key="2">
    <source>
        <dbReference type="EMBL" id="QDG69954.1"/>
    </source>
</evidence>
<evidence type="ECO:0000313" key="3">
    <source>
        <dbReference type="Proteomes" id="UP000316665"/>
    </source>
</evidence>
<dbReference type="EMBL" id="CP041185">
    <property type="protein sequence ID" value="QDG69954.1"/>
    <property type="molecule type" value="Genomic_DNA"/>
</dbReference>
<gene>
    <name evidence="2" type="ORF">FJQ89_05600</name>
</gene>
<feature type="chain" id="PRO_5021387714" description="Cytochrome c domain-containing protein" evidence="1">
    <location>
        <begin position="29"/>
        <end position="215"/>
    </location>
</feature>
<protein>
    <recommendedName>
        <fullName evidence="4">Cytochrome c domain-containing protein</fullName>
    </recommendedName>
</protein>
<dbReference type="AlphaFoldDB" id="A0A4Y6RBV3"/>
<keyword evidence="1" id="KW-0732">Signal</keyword>
<proteinExistence type="predicted"/>
<accession>A0A4Y6RBV3</accession>
<evidence type="ECO:0000256" key="1">
    <source>
        <dbReference type="SAM" id="SignalP"/>
    </source>
</evidence>
<feature type="signal peptide" evidence="1">
    <location>
        <begin position="1"/>
        <end position="28"/>
    </location>
</feature>